<dbReference type="OrthoDB" id="7346865at2"/>
<comment type="similarity">
    <text evidence="1">Belongs to the bacterial solute-binding protein 9 family.</text>
</comment>
<organism evidence="7 8">
    <name type="scientific">Paroceanicella profunda</name>
    <dbReference type="NCBI Taxonomy" id="2579971"/>
    <lineage>
        <taxon>Bacteria</taxon>
        <taxon>Pseudomonadati</taxon>
        <taxon>Pseudomonadota</taxon>
        <taxon>Alphaproteobacteria</taxon>
        <taxon>Rhodobacterales</taxon>
        <taxon>Paracoccaceae</taxon>
        <taxon>Paroceanicella</taxon>
    </lineage>
</organism>
<dbReference type="InterPro" id="IPR050492">
    <property type="entry name" value="Bact_metal-bind_prot9"/>
</dbReference>
<evidence type="ECO:0000256" key="5">
    <source>
        <dbReference type="ARBA" id="ARBA00022906"/>
    </source>
</evidence>
<dbReference type="InterPro" id="IPR006127">
    <property type="entry name" value="ZnuA-like"/>
</dbReference>
<feature type="signal peptide" evidence="6">
    <location>
        <begin position="1"/>
        <end position="32"/>
    </location>
</feature>
<dbReference type="AlphaFoldDB" id="A0A5B8FFX0"/>
<dbReference type="GO" id="GO:0006829">
    <property type="term" value="P:zinc ion transport"/>
    <property type="evidence" value="ECO:0007669"/>
    <property type="project" value="UniProtKB-KW"/>
</dbReference>
<evidence type="ECO:0000256" key="2">
    <source>
        <dbReference type="ARBA" id="ARBA00015915"/>
    </source>
</evidence>
<keyword evidence="5" id="KW-0406">Ion transport</keyword>
<evidence type="ECO:0000256" key="1">
    <source>
        <dbReference type="ARBA" id="ARBA00011028"/>
    </source>
</evidence>
<protein>
    <recommendedName>
        <fullName evidence="2">High-affinity zinc uptake system protein ZnuA</fullName>
    </recommendedName>
</protein>
<dbReference type="KEGG" id="ppru:FDP22_00985"/>
<keyword evidence="4 6" id="KW-0732">Signal</keyword>
<gene>
    <name evidence="7" type="ORF">FDP22_00985</name>
</gene>
<evidence type="ECO:0000256" key="4">
    <source>
        <dbReference type="ARBA" id="ARBA00022729"/>
    </source>
</evidence>
<evidence type="ECO:0000256" key="6">
    <source>
        <dbReference type="SAM" id="SignalP"/>
    </source>
</evidence>
<dbReference type="PANTHER" id="PTHR42953">
    <property type="entry name" value="HIGH-AFFINITY ZINC UPTAKE SYSTEM PROTEIN ZNUA-RELATED"/>
    <property type="match status" value="1"/>
</dbReference>
<keyword evidence="5" id="KW-0864">Zinc transport</keyword>
<dbReference type="Pfam" id="PF01297">
    <property type="entry name" value="ZnuA"/>
    <property type="match status" value="1"/>
</dbReference>
<reference evidence="7 8" key="1">
    <citation type="submission" date="2019-06" db="EMBL/GenBank/DDBJ databases">
        <title>Genome sequence of Rhodobacteraceae bacterium D4M1.</title>
        <authorList>
            <person name="Cao J."/>
        </authorList>
    </citation>
    <scope>NUCLEOTIDE SEQUENCE [LARGE SCALE GENOMIC DNA]</scope>
    <source>
        <strain evidence="7 8">D4M1</strain>
    </source>
</reference>
<keyword evidence="8" id="KW-1185">Reference proteome</keyword>
<name>A0A5B8FFX0_9RHOB</name>
<keyword evidence="3" id="KW-0813">Transport</keyword>
<dbReference type="GO" id="GO:0046872">
    <property type="term" value="F:metal ion binding"/>
    <property type="evidence" value="ECO:0007669"/>
    <property type="project" value="InterPro"/>
</dbReference>
<evidence type="ECO:0000256" key="3">
    <source>
        <dbReference type="ARBA" id="ARBA00022448"/>
    </source>
</evidence>
<dbReference type="PANTHER" id="PTHR42953:SF3">
    <property type="entry name" value="HIGH-AFFINITY ZINC UPTAKE SYSTEM PROTEIN ZNUA"/>
    <property type="match status" value="1"/>
</dbReference>
<dbReference type="Gene3D" id="3.40.50.1980">
    <property type="entry name" value="Nitrogenase molybdenum iron protein domain"/>
    <property type="match status" value="2"/>
</dbReference>
<dbReference type="EMBL" id="CP040818">
    <property type="protein sequence ID" value="QDL90491.1"/>
    <property type="molecule type" value="Genomic_DNA"/>
</dbReference>
<dbReference type="Proteomes" id="UP000305888">
    <property type="component" value="Chromosome"/>
</dbReference>
<evidence type="ECO:0000313" key="7">
    <source>
        <dbReference type="EMBL" id="QDL90491.1"/>
    </source>
</evidence>
<accession>A0A5B8FFX0</accession>
<proteinExistence type="inferred from homology"/>
<feature type="chain" id="PRO_5023085949" description="High-affinity zinc uptake system protein ZnuA" evidence="6">
    <location>
        <begin position="33"/>
        <end position="315"/>
    </location>
</feature>
<dbReference type="SUPFAM" id="SSF53807">
    <property type="entry name" value="Helical backbone' metal receptor"/>
    <property type="match status" value="1"/>
</dbReference>
<keyword evidence="5" id="KW-0862">Zinc</keyword>
<sequence>MTSPETSMLRSFILVATLLPALWAAPAQPARAQAPRVVADISPVRSLVMQVTRGVEMPPPGLLIRPGISPHDYALRPSEARMLAEADLVFLVGHVLTPWLEPPLGALASRAYVIELGEVPGLPLPPLPPDGADSAQGGHGGVDPHLWLNPDVARIWLPVIADALAETDPPNSALYRQNAEEAVARIALQEKAIEQRMRPLAKQPYVVFHDAYRHFEHRFGLSHVDAVQLSDAARPGAAHVSGLRAALEGAGVVCMFTEPQFSPRMAERLVEGTPVRLAMIDPLGSTLAPGPGLYGALIDAIADSFETCLAPEDGQ</sequence>
<evidence type="ECO:0000313" key="8">
    <source>
        <dbReference type="Proteomes" id="UP000305888"/>
    </source>
</evidence>